<evidence type="ECO:0000313" key="1">
    <source>
        <dbReference type="EMBL" id="CAE4640444.1"/>
    </source>
</evidence>
<name>A0A7S4SBJ2_9DINO</name>
<reference evidence="1" key="1">
    <citation type="submission" date="2021-01" db="EMBL/GenBank/DDBJ databases">
        <authorList>
            <person name="Corre E."/>
            <person name="Pelletier E."/>
            <person name="Niang G."/>
            <person name="Scheremetjew M."/>
            <person name="Finn R."/>
            <person name="Kale V."/>
            <person name="Holt S."/>
            <person name="Cochrane G."/>
            <person name="Meng A."/>
            <person name="Brown T."/>
            <person name="Cohen L."/>
        </authorList>
    </citation>
    <scope>NUCLEOTIDE SEQUENCE</scope>
    <source>
        <strain evidence="1">CCMP3105</strain>
    </source>
</reference>
<dbReference type="AlphaFoldDB" id="A0A7S4SBJ2"/>
<organism evidence="1">
    <name type="scientific">Alexandrium monilatum</name>
    <dbReference type="NCBI Taxonomy" id="311494"/>
    <lineage>
        <taxon>Eukaryota</taxon>
        <taxon>Sar</taxon>
        <taxon>Alveolata</taxon>
        <taxon>Dinophyceae</taxon>
        <taxon>Gonyaulacales</taxon>
        <taxon>Pyrocystaceae</taxon>
        <taxon>Alexandrium</taxon>
    </lineage>
</organism>
<gene>
    <name evidence="1" type="ORF">AMON00008_LOCUS47778</name>
</gene>
<dbReference type="EMBL" id="HBNR01067562">
    <property type="protein sequence ID" value="CAE4640444.1"/>
    <property type="molecule type" value="Transcribed_RNA"/>
</dbReference>
<accession>A0A7S4SBJ2</accession>
<sequence length="223" mass="24267">MPAAGVASDVLLAPDVVRPRHATAFLLHLRKGKYKTGRAYTGIKRGTQPPGAPHMSASGWASYAFRAALGAQAAERQARRAMASATRHEWIARASAEQSRSALLEAQQLSRSASVQMKALRPFMRFCKQVATFLDANPGRLAEPAVQRLRRFCGGMDAHLDRTLREGETVASDIGLHYYDAPPAEYPHRPMWPPAAPMFHASLQDSAPPSLGVGIDQPGRSFL</sequence>
<protein>
    <submittedName>
        <fullName evidence="1">Uncharacterized protein</fullName>
    </submittedName>
</protein>
<proteinExistence type="predicted"/>